<organism evidence="2 3">
    <name type="scientific">Claviceps africana</name>
    <dbReference type="NCBI Taxonomy" id="83212"/>
    <lineage>
        <taxon>Eukaryota</taxon>
        <taxon>Fungi</taxon>
        <taxon>Dikarya</taxon>
        <taxon>Ascomycota</taxon>
        <taxon>Pezizomycotina</taxon>
        <taxon>Sordariomycetes</taxon>
        <taxon>Hypocreomycetidae</taxon>
        <taxon>Hypocreales</taxon>
        <taxon>Clavicipitaceae</taxon>
        <taxon>Claviceps</taxon>
    </lineage>
</organism>
<evidence type="ECO:0000313" key="3">
    <source>
        <dbReference type="Proteomes" id="UP000811619"/>
    </source>
</evidence>
<sequence length="83" mass="9359">MSDRLCTARKKTPSKKKAVPFQDGQDEDDDDDDKNSAKKAMGLKRRAVSPAEGKGKKLKCATKNELEEEDEKVDLLQPFYDDI</sequence>
<comment type="caution">
    <text evidence="2">The sequence shown here is derived from an EMBL/GenBank/DDBJ whole genome shotgun (WGS) entry which is preliminary data.</text>
</comment>
<evidence type="ECO:0000256" key="1">
    <source>
        <dbReference type="SAM" id="MobiDB-lite"/>
    </source>
</evidence>
<feature type="compositionally biased region" description="Basic residues" evidence="1">
    <location>
        <begin position="7"/>
        <end position="18"/>
    </location>
</feature>
<feature type="region of interest" description="Disordered" evidence="1">
    <location>
        <begin position="1"/>
        <end position="57"/>
    </location>
</feature>
<dbReference type="AlphaFoldDB" id="A0A8K0JD91"/>
<reference evidence="2" key="1">
    <citation type="journal article" date="2020" name="bioRxiv">
        <title>Whole genome comparisons of ergot fungi reveals the divergence and evolution of species within the genus Claviceps are the result of varying mechanisms driving genome evolution and host range expansion.</title>
        <authorList>
            <person name="Wyka S.A."/>
            <person name="Mondo S.J."/>
            <person name="Liu M."/>
            <person name="Dettman J."/>
            <person name="Nalam V."/>
            <person name="Broders K.D."/>
        </authorList>
    </citation>
    <scope>NUCLEOTIDE SEQUENCE</scope>
    <source>
        <strain evidence="2">CCC 489</strain>
    </source>
</reference>
<dbReference type="Proteomes" id="UP000811619">
    <property type="component" value="Unassembled WGS sequence"/>
</dbReference>
<protein>
    <submittedName>
        <fullName evidence="2">Uncharacterized protein</fullName>
    </submittedName>
</protein>
<gene>
    <name evidence="2" type="ORF">E4U42_008000</name>
</gene>
<keyword evidence="3" id="KW-1185">Reference proteome</keyword>
<proteinExistence type="predicted"/>
<accession>A0A8K0JD91</accession>
<evidence type="ECO:0000313" key="2">
    <source>
        <dbReference type="EMBL" id="KAG5928815.1"/>
    </source>
</evidence>
<feature type="compositionally biased region" description="Acidic residues" evidence="1">
    <location>
        <begin position="24"/>
        <end position="33"/>
    </location>
</feature>
<name>A0A8K0JD91_9HYPO</name>
<dbReference type="EMBL" id="SRPY01000097">
    <property type="protein sequence ID" value="KAG5928815.1"/>
    <property type="molecule type" value="Genomic_DNA"/>
</dbReference>